<dbReference type="AlphaFoldDB" id="A0A559SP18"/>
<comment type="caution">
    <text evidence="1">The sequence shown here is derived from an EMBL/GenBank/DDBJ whole genome shotgun (WGS) entry which is preliminary data.</text>
</comment>
<dbReference type="EMBL" id="VISO01000003">
    <property type="protein sequence ID" value="TVZ64110.1"/>
    <property type="molecule type" value="Genomic_DNA"/>
</dbReference>
<proteinExistence type="predicted"/>
<protein>
    <submittedName>
        <fullName evidence="1">Uncharacterized protein</fullName>
    </submittedName>
</protein>
<organism evidence="1 2">
    <name type="scientific">Rhizobium mongolense USDA 1844</name>
    <dbReference type="NCBI Taxonomy" id="1079460"/>
    <lineage>
        <taxon>Bacteria</taxon>
        <taxon>Pseudomonadati</taxon>
        <taxon>Pseudomonadota</taxon>
        <taxon>Alphaproteobacteria</taxon>
        <taxon>Hyphomicrobiales</taxon>
        <taxon>Rhizobiaceae</taxon>
        <taxon>Rhizobium/Agrobacterium group</taxon>
        <taxon>Rhizobium</taxon>
    </lineage>
</organism>
<evidence type="ECO:0000313" key="1">
    <source>
        <dbReference type="EMBL" id="TVZ64110.1"/>
    </source>
</evidence>
<evidence type="ECO:0000313" key="2">
    <source>
        <dbReference type="Proteomes" id="UP000319824"/>
    </source>
</evidence>
<accession>A0A559SP18</accession>
<name>A0A559SP18_9HYPH</name>
<gene>
    <name evidence="1" type="ORF">BCL32_4314</name>
</gene>
<sequence length="148" mass="17135">MPIIKLPLKTADMLRMAKVAKEFGVVVEYVDGDVTVRICPNHQENSEAHLNPIHRISDRPREPVDPPFDWREHQTMQHLATLGAEVRTCWRTLKNFGPSTQKKLEHRGYIAVSYETDKPNVVDEVWLTKNGMKAWKSLSSYYDKYPSL</sequence>
<dbReference type="Proteomes" id="UP000319824">
    <property type="component" value="Unassembled WGS sequence"/>
</dbReference>
<reference evidence="1 2" key="1">
    <citation type="submission" date="2019-06" db="EMBL/GenBank/DDBJ databases">
        <title>Pac Bio to generate improved reference genome sequences for organisms with transposon mutant libraries (support for FEBA project).</title>
        <authorList>
            <person name="Blow M."/>
        </authorList>
    </citation>
    <scope>NUCLEOTIDE SEQUENCE [LARGE SCALE GENOMIC DNA]</scope>
    <source>
        <strain evidence="1 2">USDA 1844</strain>
    </source>
</reference>